<evidence type="ECO:0000313" key="1">
    <source>
        <dbReference type="EMBL" id="KAG7447866.1"/>
    </source>
</evidence>
<name>A0A9P7VXY3_9AGAR</name>
<dbReference type="EMBL" id="MU250531">
    <property type="protein sequence ID" value="KAG7447866.1"/>
    <property type="molecule type" value="Genomic_DNA"/>
</dbReference>
<evidence type="ECO:0000313" key="2">
    <source>
        <dbReference type="Proteomes" id="UP000812287"/>
    </source>
</evidence>
<dbReference type="GeneID" id="66101389"/>
<organism evidence="1 2">
    <name type="scientific">Guyanagaster necrorhizus</name>
    <dbReference type="NCBI Taxonomy" id="856835"/>
    <lineage>
        <taxon>Eukaryota</taxon>
        <taxon>Fungi</taxon>
        <taxon>Dikarya</taxon>
        <taxon>Basidiomycota</taxon>
        <taxon>Agaricomycotina</taxon>
        <taxon>Agaricomycetes</taxon>
        <taxon>Agaricomycetidae</taxon>
        <taxon>Agaricales</taxon>
        <taxon>Marasmiineae</taxon>
        <taxon>Physalacriaceae</taxon>
        <taxon>Guyanagaster</taxon>
    </lineage>
</organism>
<reference evidence="1" key="1">
    <citation type="submission" date="2020-11" db="EMBL/GenBank/DDBJ databases">
        <title>Adaptations for nitrogen fixation in a non-lichenized fungal sporocarp promotes dispersal by wood-feeding termites.</title>
        <authorList>
            <consortium name="DOE Joint Genome Institute"/>
            <person name="Koch R.A."/>
            <person name="Yoon G."/>
            <person name="Arayal U."/>
            <person name="Lail K."/>
            <person name="Amirebrahimi M."/>
            <person name="Labutti K."/>
            <person name="Lipzen A."/>
            <person name="Riley R."/>
            <person name="Barry K."/>
            <person name="Henrissat B."/>
            <person name="Grigoriev I.V."/>
            <person name="Herr J.R."/>
            <person name="Aime M.C."/>
        </authorList>
    </citation>
    <scope>NUCLEOTIDE SEQUENCE</scope>
    <source>
        <strain evidence="1">MCA 3950</strain>
    </source>
</reference>
<dbReference type="AlphaFoldDB" id="A0A9P7VXY3"/>
<dbReference type="Proteomes" id="UP000812287">
    <property type="component" value="Unassembled WGS sequence"/>
</dbReference>
<proteinExistence type="predicted"/>
<protein>
    <submittedName>
        <fullName evidence="1">Uncharacterized protein</fullName>
    </submittedName>
</protein>
<dbReference type="RefSeq" id="XP_043041366.1">
    <property type="nucleotide sequence ID" value="XM_043179095.1"/>
</dbReference>
<comment type="caution">
    <text evidence="1">The sequence shown here is derived from an EMBL/GenBank/DDBJ whole genome shotgun (WGS) entry which is preliminary data.</text>
</comment>
<keyword evidence="2" id="KW-1185">Reference proteome</keyword>
<sequence>MPAHQTSTNCSDPSALAAWSTKIKEPTILASEELSMYAGLSAEGGWSIGRHSRCPPGFIPLRAKLRFKPSSLTSAELTMQNLFLETDSCRNPSCLCLSSRDPPYFPFELALWVYTRSPVVLRVVVQTVLCRLFAYALVGVELAWTCIQCAIRAGSEAAGMSACSLIVKCDWTADRPMVRKAKRVPTNVSAYFVAHSDPALTRLRASEGTKADAYSVSSIRAQSLLYLSPQ</sequence>
<gene>
    <name evidence="1" type="ORF">BT62DRAFT_1075182</name>
</gene>
<accession>A0A9P7VXY3</accession>